<keyword evidence="2" id="KW-0238">DNA-binding</keyword>
<dbReference type="AlphaFoldDB" id="A0A561BPW7"/>
<keyword evidence="1" id="KW-0805">Transcription regulation</keyword>
<dbReference type="InterPro" id="IPR050204">
    <property type="entry name" value="AraC_XylS_family_regulators"/>
</dbReference>
<sequence length="313" mass="34866">MHSGFMTDVFATFVETVAESLDGSCPAGAELARRAHLSRYHYDRVITAAAGESPAAFRRRLLLERAAYRLLAENVGVLELAIDAGYGSHEAFTRAFARAYGMSPRVWRRETSRVFFLDAPSGVHFQPPAGLRLPARKEARGMDVLVRMVEHHVWLTGELIERGARLDAEALDRPIELSVEGIDDDVSIRYLLDRLVWQEEMWLASVEDRPFQVPECGRQVTTPIGELRDRHAAAGSRFVALVNRLNDDGRFDESFVDTTCEPPRVFTYGGMVAHVLTFAAHRRSLLVGAFHTAGIRDLGFGDPMHYIADGAPS</sequence>
<dbReference type="SMART" id="SM00342">
    <property type="entry name" value="HTH_ARAC"/>
    <property type="match status" value="1"/>
</dbReference>
<dbReference type="Pfam" id="PF12833">
    <property type="entry name" value="HTH_18"/>
    <property type="match status" value="1"/>
</dbReference>
<dbReference type="EMBL" id="VIVK01000001">
    <property type="protein sequence ID" value="TWD80907.1"/>
    <property type="molecule type" value="Genomic_DNA"/>
</dbReference>
<name>A0A561BPW7_9ACTN</name>
<comment type="caution">
    <text evidence="5">The sequence shown here is derived from an EMBL/GenBank/DDBJ whole genome shotgun (WGS) entry which is preliminary data.</text>
</comment>
<dbReference type="Gene3D" id="1.10.10.60">
    <property type="entry name" value="Homeodomain-like"/>
    <property type="match status" value="2"/>
</dbReference>
<keyword evidence="6" id="KW-1185">Reference proteome</keyword>
<evidence type="ECO:0000256" key="3">
    <source>
        <dbReference type="ARBA" id="ARBA00023163"/>
    </source>
</evidence>
<dbReference type="InterPro" id="IPR009057">
    <property type="entry name" value="Homeodomain-like_sf"/>
</dbReference>
<dbReference type="GO" id="GO:0043565">
    <property type="term" value="F:sequence-specific DNA binding"/>
    <property type="evidence" value="ECO:0007669"/>
    <property type="project" value="InterPro"/>
</dbReference>
<proteinExistence type="predicted"/>
<dbReference type="PROSITE" id="PS01124">
    <property type="entry name" value="HTH_ARAC_FAMILY_2"/>
    <property type="match status" value="1"/>
</dbReference>
<dbReference type="Gene3D" id="1.20.120.450">
    <property type="entry name" value="dinb family like domain"/>
    <property type="match status" value="1"/>
</dbReference>
<dbReference type="InterPro" id="IPR018060">
    <property type="entry name" value="HTH_AraC"/>
</dbReference>
<feature type="domain" description="HTH araC/xylS-type" evidence="4">
    <location>
        <begin position="11"/>
        <end position="110"/>
    </location>
</feature>
<dbReference type="InterPro" id="IPR034660">
    <property type="entry name" value="DinB/YfiT-like"/>
</dbReference>
<dbReference type="SUPFAM" id="SSF46689">
    <property type="entry name" value="Homeodomain-like"/>
    <property type="match status" value="1"/>
</dbReference>
<accession>A0A561BPW7</accession>
<protein>
    <submittedName>
        <fullName evidence="5">AraC family transcriptional regulator</fullName>
    </submittedName>
</protein>
<keyword evidence="3" id="KW-0804">Transcription</keyword>
<evidence type="ECO:0000256" key="2">
    <source>
        <dbReference type="ARBA" id="ARBA00023125"/>
    </source>
</evidence>
<organism evidence="5 6">
    <name type="scientific">Kribbella amoyensis</name>
    <dbReference type="NCBI Taxonomy" id="996641"/>
    <lineage>
        <taxon>Bacteria</taxon>
        <taxon>Bacillati</taxon>
        <taxon>Actinomycetota</taxon>
        <taxon>Actinomycetes</taxon>
        <taxon>Propionibacteriales</taxon>
        <taxon>Kribbellaceae</taxon>
        <taxon>Kribbella</taxon>
    </lineage>
</organism>
<gene>
    <name evidence="5" type="ORF">FB561_2004</name>
</gene>
<evidence type="ECO:0000259" key="4">
    <source>
        <dbReference type="PROSITE" id="PS01124"/>
    </source>
</evidence>
<dbReference type="GO" id="GO:0003700">
    <property type="term" value="F:DNA-binding transcription factor activity"/>
    <property type="evidence" value="ECO:0007669"/>
    <property type="project" value="InterPro"/>
</dbReference>
<evidence type="ECO:0000313" key="6">
    <source>
        <dbReference type="Proteomes" id="UP000318380"/>
    </source>
</evidence>
<dbReference type="Proteomes" id="UP000318380">
    <property type="component" value="Unassembled WGS sequence"/>
</dbReference>
<dbReference type="PANTHER" id="PTHR46796">
    <property type="entry name" value="HTH-TYPE TRANSCRIPTIONAL ACTIVATOR RHAS-RELATED"/>
    <property type="match status" value="1"/>
</dbReference>
<reference evidence="5 6" key="1">
    <citation type="submission" date="2019-06" db="EMBL/GenBank/DDBJ databases">
        <title>Sequencing the genomes of 1000 actinobacteria strains.</title>
        <authorList>
            <person name="Klenk H.-P."/>
        </authorList>
    </citation>
    <scope>NUCLEOTIDE SEQUENCE [LARGE SCALE GENOMIC DNA]</scope>
    <source>
        <strain evidence="5 6">DSM 24683</strain>
    </source>
</reference>
<evidence type="ECO:0000256" key="1">
    <source>
        <dbReference type="ARBA" id="ARBA00023015"/>
    </source>
</evidence>
<evidence type="ECO:0000313" key="5">
    <source>
        <dbReference type="EMBL" id="TWD80907.1"/>
    </source>
</evidence>